<sequence length="777" mass="83689">MASTTSGAVDQLAADLGNTSLNGGEANKAPAINTNVAGDSQGEDPDTAGATPSSAQTPHPQASASLYVGELDPSVTEAMLFELFSSIGSVASIRVCRDAVTRRSLGYAYVNYNTTSDGERALEELNYTQIKGRPCRIMWSQRDPALRKTGSGNIFIKNLDAAIDNKALHDTFAAFGNILSCKVAQNETGASKGYGFVHYETDEAAAAAIKHVNGMLLNEKKVYVGHHIPKKDRQSKFEEMKANFTNVYVKNIATDATDDQFRDLFTQYGDVTSSSLARDSEGKSRGFGFVNFTTHEAAAKAVDELNNKDFMGQELYVGRAQKKHEREEELRKSYEAARQEKANKYQGVNLYIKNLNDDVDDDKLRQMFSEFGPITSAKVMRDTISESGEDESEGKDKENKKEGEEEEEEPKEDEEGDKKEKKGDRKLGKSKGFGFVCFSNPDDATKAVAEMNQRMIESKPLYVALAQRKDVRKSQLEASIQARNQLRMQQAAAAAGMPQQYMQPPVFYGPGQQPVFPAGRGGMPFPQPGMGMPGVQGGRPGQFNNYPPQGGRGGPQGMPPQMFMPGQFPPGAPYGQPGNPQFMAAMAQVQQTIGGGRGGGPGGRGGHMQGMQGMPNMAGMPGPGMPGYPPNARQGGGNAGRGGMNARNGQMGQFPQGGRGMPAQQMGAPSPAAQDLTPASLLQSQLQAHANNPGQQKQMLGEMLSPKIAAIQPDLAGKITGMLLEMDNAELVNLIEDESALRAKVDEAMSVYNDYVKTQGDGEAEPAKKEEKTEEKA</sequence>
<comment type="caution">
    <text evidence="15">The sequence shown here is derived from an EMBL/GenBank/DDBJ whole genome shotgun (WGS) entry which is preliminary data.</text>
</comment>
<evidence type="ECO:0000256" key="4">
    <source>
        <dbReference type="ARBA" id="ARBA00022737"/>
    </source>
</evidence>
<dbReference type="Gene3D" id="3.30.70.330">
    <property type="match status" value="4"/>
</dbReference>
<feature type="compositionally biased region" description="Basic and acidic residues" evidence="12">
    <location>
        <begin position="765"/>
        <end position="777"/>
    </location>
</feature>
<feature type="region of interest" description="Disordered" evidence="12">
    <location>
        <begin position="17"/>
        <end position="61"/>
    </location>
</feature>
<dbReference type="EMBL" id="JAQQWL010000006">
    <property type="protein sequence ID" value="KAK8069414.1"/>
    <property type="molecule type" value="Genomic_DNA"/>
</dbReference>
<dbReference type="NCBIfam" id="TIGR01628">
    <property type="entry name" value="PABP-1234"/>
    <property type="match status" value="1"/>
</dbReference>
<accession>A0ABR1VDX0</accession>
<feature type="region of interest" description="Disordered" evidence="12">
    <location>
        <begin position="627"/>
        <end position="675"/>
    </location>
</feature>
<feature type="compositionally biased region" description="Gly residues" evidence="12">
    <location>
        <begin position="634"/>
        <end position="643"/>
    </location>
</feature>
<evidence type="ECO:0000256" key="3">
    <source>
        <dbReference type="ARBA" id="ARBA00022490"/>
    </source>
</evidence>
<evidence type="ECO:0000256" key="12">
    <source>
        <dbReference type="SAM" id="MobiDB-lite"/>
    </source>
</evidence>
<dbReference type="Pfam" id="PF00658">
    <property type="entry name" value="MLLE"/>
    <property type="match status" value="1"/>
</dbReference>
<evidence type="ECO:0000256" key="10">
    <source>
        <dbReference type="RuleBase" id="RU362004"/>
    </source>
</evidence>
<feature type="domain" description="RRM" evidence="13">
    <location>
        <begin position="348"/>
        <end position="468"/>
    </location>
</feature>
<comment type="subcellular location">
    <subcellularLocation>
        <location evidence="1 10">Cytoplasm</location>
    </subcellularLocation>
</comment>
<dbReference type="InterPro" id="IPR034364">
    <property type="entry name" value="PABP_RRM1"/>
</dbReference>
<feature type="compositionally biased region" description="Polar residues" evidence="12">
    <location>
        <begin position="50"/>
        <end position="61"/>
    </location>
</feature>
<dbReference type="InterPro" id="IPR003954">
    <property type="entry name" value="RRM_euk-type"/>
</dbReference>
<dbReference type="PROSITE" id="PS51309">
    <property type="entry name" value="PABC"/>
    <property type="match status" value="1"/>
</dbReference>
<dbReference type="InterPro" id="IPR045305">
    <property type="entry name" value="RRM2_I_PABPs"/>
</dbReference>
<keyword evidence="5" id="KW-0813">Transport</keyword>
<keyword evidence="16" id="KW-1185">Reference proteome</keyword>
<evidence type="ECO:0000256" key="7">
    <source>
        <dbReference type="ARBA" id="ARBA00022884"/>
    </source>
</evidence>
<dbReference type="InterPro" id="IPR002004">
    <property type="entry name" value="PABP_HYD_C"/>
</dbReference>
<dbReference type="CDD" id="cd12378">
    <property type="entry name" value="RRM1_I_PABPs"/>
    <property type="match status" value="1"/>
</dbReference>
<feature type="region of interest" description="Disordered" evidence="12">
    <location>
        <begin position="379"/>
        <end position="425"/>
    </location>
</feature>
<evidence type="ECO:0000256" key="8">
    <source>
        <dbReference type="ARBA" id="ARBA00024761"/>
    </source>
</evidence>
<feature type="coiled-coil region" evidence="11">
    <location>
        <begin position="317"/>
        <end position="344"/>
    </location>
</feature>
<comment type="similarity">
    <text evidence="2 10">Belongs to the polyadenylate-binding protein type-1 family.</text>
</comment>
<dbReference type="PANTHER" id="PTHR24012">
    <property type="entry name" value="RNA BINDING PROTEIN"/>
    <property type="match status" value="1"/>
</dbReference>
<keyword evidence="3 10" id="KW-0963">Cytoplasm</keyword>
<dbReference type="Pfam" id="PF00076">
    <property type="entry name" value="RRM_1"/>
    <property type="match status" value="5"/>
</dbReference>
<evidence type="ECO:0000313" key="15">
    <source>
        <dbReference type="EMBL" id="KAK8069414.1"/>
    </source>
</evidence>
<feature type="compositionally biased region" description="Basic and acidic residues" evidence="12">
    <location>
        <begin position="394"/>
        <end position="403"/>
    </location>
</feature>
<feature type="compositionally biased region" description="Acidic residues" evidence="12">
    <location>
        <begin position="404"/>
        <end position="415"/>
    </location>
</feature>
<evidence type="ECO:0000256" key="11">
    <source>
        <dbReference type="SAM" id="Coils"/>
    </source>
</evidence>
<dbReference type="CDD" id="cd12381">
    <property type="entry name" value="RRM4_I_PABPs"/>
    <property type="match status" value="1"/>
</dbReference>
<proteinExistence type="inferred from homology"/>
<dbReference type="InterPro" id="IPR000504">
    <property type="entry name" value="RRM_dom"/>
</dbReference>
<dbReference type="SMART" id="SM00360">
    <property type="entry name" value="RRM"/>
    <property type="match status" value="4"/>
</dbReference>
<dbReference type="SUPFAM" id="SSF54928">
    <property type="entry name" value="RNA-binding domain, RBD"/>
    <property type="match status" value="3"/>
</dbReference>
<dbReference type="Proteomes" id="UP001480595">
    <property type="component" value="Unassembled WGS sequence"/>
</dbReference>
<dbReference type="CDD" id="cd12379">
    <property type="entry name" value="RRM2_I_PABPs"/>
    <property type="match status" value="1"/>
</dbReference>
<name>A0ABR1VDX0_9PEZI</name>
<dbReference type="PROSITE" id="PS50102">
    <property type="entry name" value="RRM"/>
    <property type="match status" value="4"/>
</dbReference>
<gene>
    <name evidence="15" type="ORF">PG994_006030</name>
</gene>
<keyword evidence="4" id="KW-0677">Repeat</keyword>
<evidence type="ECO:0000313" key="16">
    <source>
        <dbReference type="Proteomes" id="UP001480595"/>
    </source>
</evidence>
<feature type="domain" description="RRM" evidence="13">
    <location>
        <begin position="245"/>
        <end position="322"/>
    </location>
</feature>
<evidence type="ECO:0000256" key="9">
    <source>
        <dbReference type="PROSITE-ProRule" id="PRU00176"/>
    </source>
</evidence>
<protein>
    <recommendedName>
        <fullName evidence="10">Polyadenylate-binding protein</fullName>
        <shortName evidence="10">PABP</shortName>
    </recommendedName>
</protein>
<feature type="domain" description="PABC" evidence="14">
    <location>
        <begin position="680"/>
        <end position="757"/>
    </location>
</feature>
<keyword evidence="5" id="KW-0509">mRNA transport</keyword>
<feature type="domain" description="RRM" evidence="13">
    <location>
        <begin position="64"/>
        <end position="142"/>
    </location>
</feature>
<dbReference type="RefSeq" id="XP_066716708.1">
    <property type="nucleotide sequence ID" value="XM_066857439.1"/>
</dbReference>
<dbReference type="CDD" id="cd12380">
    <property type="entry name" value="RRM3_I_PABPs"/>
    <property type="match status" value="1"/>
</dbReference>
<comment type="function">
    <text evidence="8">Binds the poly(A) tail of mRNA. Appears to be an important mediator of the multiple roles of the poly(A) tail in mRNA biogenesis, stability and translation. In the nucleus, involved in both mRNA cleavage and polyadenylation. Is also required for efficient mRNA export to the cytoplasm. Acts in concert with a poly(A)-specific nuclease (PAN) to affect poly(A) tail shortening, which may occur concomitantly with either nucleocytoplasmic mRNA transport or translational initiation. In the cytoplasm, stimulates translation initiation and regulates mRNA decay through translation termination-coupled poly(A) shortening, probably mediated by PAN.</text>
</comment>
<reference evidence="15 16" key="1">
    <citation type="submission" date="2023-01" db="EMBL/GenBank/DDBJ databases">
        <title>Analysis of 21 Apiospora genomes using comparative genomics revels a genus with tremendous synthesis potential of carbohydrate active enzymes and secondary metabolites.</title>
        <authorList>
            <person name="Sorensen T."/>
        </authorList>
    </citation>
    <scope>NUCLEOTIDE SEQUENCE [LARGE SCALE GENOMIC DNA]</scope>
    <source>
        <strain evidence="15 16">CBS 135458</strain>
    </source>
</reference>
<dbReference type="GeneID" id="92090502"/>
<dbReference type="Gene3D" id="1.10.1900.10">
    <property type="entry name" value="c-terminal domain of poly(a) binding protein"/>
    <property type="match status" value="1"/>
</dbReference>
<organism evidence="15 16">
    <name type="scientific">Apiospora phragmitis</name>
    <dbReference type="NCBI Taxonomy" id="2905665"/>
    <lineage>
        <taxon>Eukaryota</taxon>
        <taxon>Fungi</taxon>
        <taxon>Dikarya</taxon>
        <taxon>Ascomycota</taxon>
        <taxon>Pezizomycotina</taxon>
        <taxon>Sordariomycetes</taxon>
        <taxon>Xylariomycetidae</taxon>
        <taxon>Amphisphaeriales</taxon>
        <taxon>Apiosporaceae</taxon>
        <taxon>Apiospora</taxon>
    </lineage>
</organism>
<evidence type="ECO:0000259" key="13">
    <source>
        <dbReference type="PROSITE" id="PS50102"/>
    </source>
</evidence>
<keyword evidence="11" id="KW-0175">Coiled coil</keyword>
<feature type="region of interest" description="Disordered" evidence="12">
    <location>
        <begin position="756"/>
        <end position="777"/>
    </location>
</feature>
<keyword evidence="6" id="KW-0810">Translation regulation</keyword>
<evidence type="ECO:0000256" key="1">
    <source>
        <dbReference type="ARBA" id="ARBA00004496"/>
    </source>
</evidence>
<dbReference type="InterPro" id="IPR035979">
    <property type="entry name" value="RBD_domain_sf"/>
</dbReference>
<dbReference type="InterPro" id="IPR036053">
    <property type="entry name" value="PABP-dom"/>
</dbReference>
<dbReference type="InterPro" id="IPR006515">
    <property type="entry name" value="PABP_1234"/>
</dbReference>
<feature type="compositionally biased region" description="Basic and acidic residues" evidence="12">
    <location>
        <begin position="416"/>
        <end position="425"/>
    </location>
</feature>
<feature type="domain" description="RRM" evidence="13">
    <location>
        <begin position="152"/>
        <end position="229"/>
    </location>
</feature>
<dbReference type="SMART" id="SM00361">
    <property type="entry name" value="RRM_1"/>
    <property type="match status" value="3"/>
</dbReference>
<evidence type="ECO:0000256" key="2">
    <source>
        <dbReference type="ARBA" id="ARBA00008557"/>
    </source>
</evidence>
<dbReference type="SMART" id="SM00517">
    <property type="entry name" value="PolyA"/>
    <property type="match status" value="1"/>
</dbReference>
<evidence type="ECO:0000259" key="14">
    <source>
        <dbReference type="PROSITE" id="PS51309"/>
    </source>
</evidence>
<evidence type="ECO:0000256" key="5">
    <source>
        <dbReference type="ARBA" id="ARBA00022816"/>
    </source>
</evidence>
<dbReference type="SUPFAM" id="SSF63570">
    <property type="entry name" value="PABC (PABP) domain"/>
    <property type="match status" value="1"/>
</dbReference>
<keyword evidence="7 9" id="KW-0694">RNA-binding</keyword>
<feature type="compositionally biased region" description="Low complexity" evidence="12">
    <location>
        <begin position="644"/>
        <end position="653"/>
    </location>
</feature>
<evidence type="ECO:0000256" key="6">
    <source>
        <dbReference type="ARBA" id="ARBA00022845"/>
    </source>
</evidence>
<dbReference type="InterPro" id="IPR012677">
    <property type="entry name" value="Nucleotide-bd_a/b_plait_sf"/>
</dbReference>